<keyword evidence="1" id="KW-0472">Membrane</keyword>
<keyword evidence="1" id="KW-0812">Transmembrane</keyword>
<keyword evidence="1" id="KW-1133">Transmembrane helix</keyword>
<reference evidence="3" key="4">
    <citation type="submission" date="2015-06" db="UniProtKB">
        <authorList>
            <consortium name="EnsemblMetazoa"/>
        </authorList>
    </citation>
    <scope>IDENTIFICATION</scope>
</reference>
<dbReference type="AlphaFoldDB" id="W5JJD3"/>
<protein>
    <submittedName>
        <fullName evidence="2 3">Uncharacterized protein</fullName>
    </submittedName>
</protein>
<reference evidence="2 4" key="1">
    <citation type="journal article" date="2010" name="BMC Genomics">
        <title>Combination of measures distinguishes pre-miRNAs from other stem-loops in the genome of the newly sequenced Anopheles darlingi.</title>
        <authorList>
            <person name="Mendes N.D."/>
            <person name="Freitas A.T."/>
            <person name="Vasconcelos A.T."/>
            <person name="Sagot M.F."/>
        </authorList>
    </citation>
    <scope>NUCLEOTIDE SEQUENCE</scope>
</reference>
<reference evidence="2" key="3">
    <citation type="journal article" date="2013" name="Nucleic Acids Res.">
        <title>The genome of Anopheles darlingi, the main neotropical malaria vector.</title>
        <authorList>
            <person name="Marinotti O."/>
            <person name="Cerqueira G.C."/>
            <person name="de Almeida L.G."/>
            <person name="Ferro M.I."/>
            <person name="Loreto E.L."/>
            <person name="Zaha A."/>
            <person name="Teixeira S.M."/>
            <person name="Wespiser A.R."/>
            <person name="Almeida E Silva A."/>
            <person name="Schlindwein A.D."/>
            <person name="Pacheco A.C."/>
            <person name="Silva A.L."/>
            <person name="Graveley B.R."/>
            <person name="Walenz B.P."/>
            <person name="Lima Bde A."/>
            <person name="Ribeiro C.A."/>
            <person name="Nunes-Silva C.G."/>
            <person name="de Carvalho C.R."/>
            <person name="Soares C.M."/>
            <person name="de Menezes C.B."/>
            <person name="Matiolli C."/>
            <person name="Caffrey D."/>
            <person name="Araujo D.A."/>
            <person name="de Oliveira D.M."/>
            <person name="Golenbock D."/>
            <person name="Grisard E.C."/>
            <person name="Fantinatti-Garboggini F."/>
            <person name="de Carvalho F.M."/>
            <person name="Barcellos F.G."/>
            <person name="Prosdocimi F."/>
            <person name="May G."/>
            <person name="Azevedo Junior G.M."/>
            <person name="Guimaraes G.M."/>
            <person name="Goldman G.H."/>
            <person name="Padilha I.Q."/>
            <person name="Batista Jda S."/>
            <person name="Ferro J.A."/>
            <person name="Ribeiro J.M."/>
            <person name="Fietto J.L."/>
            <person name="Dabbas K.M."/>
            <person name="Cerdeira L."/>
            <person name="Agnez-Lima L.F."/>
            <person name="Brocchi M."/>
            <person name="de Carvalho M.O."/>
            <person name="Teixeira Mde M."/>
            <person name="Diniz Maia Mde M."/>
            <person name="Goldman M.H."/>
            <person name="Cruz Schneider M.P."/>
            <person name="Felipe M.S."/>
            <person name="Hungria M."/>
            <person name="Nicolas M.F."/>
            <person name="Pereira M."/>
            <person name="Montes M.A."/>
            <person name="Cantao M.E."/>
            <person name="Vincentz M."/>
            <person name="Rafael M.S."/>
            <person name="Silverman N."/>
            <person name="Stoco P.H."/>
            <person name="Souza R.C."/>
            <person name="Vicentini R."/>
            <person name="Gazzinelli R.T."/>
            <person name="Neves Rde O."/>
            <person name="Silva R."/>
            <person name="Astolfi-Filho S."/>
            <person name="Maciel T.E."/>
            <person name="Urmenyi T.P."/>
            <person name="Tadei W.P."/>
            <person name="Camargo E.P."/>
            <person name="de Vasconcelos A.T."/>
        </authorList>
    </citation>
    <scope>NUCLEOTIDE SEQUENCE</scope>
</reference>
<dbReference type="Proteomes" id="UP000000673">
    <property type="component" value="Unassembled WGS sequence"/>
</dbReference>
<feature type="transmembrane region" description="Helical" evidence="1">
    <location>
        <begin position="55"/>
        <end position="75"/>
    </location>
</feature>
<evidence type="ECO:0000313" key="3">
    <source>
        <dbReference type="EnsemblMetazoa" id="ADAC004916-PA"/>
    </source>
</evidence>
<dbReference type="VEuPathDB" id="VectorBase:ADAC004916"/>
<sequence length="171" mass="18275">MTSAPNPPGLQQRQFGDKFGAGRVLCERDGGKTNGRRIGEEVVEAARVKGKRGEIFYSLCLIGTVIIVIVVMGVHDGVDAYYFNSSPSSSSSSSSSWSRLLRSTAAAATAATSGSCFLHRKRRSSQGNQAPQEPPPPTSSVEWCARAHFCFLVSSSGPGTRRAKPFAESDF</sequence>
<dbReference type="EMBL" id="ADMH02001258">
    <property type="protein sequence ID" value="ETN63393.1"/>
    <property type="molecule type" value="Genomic_DNA"/>
</dbReference>
<proteinExistence type="predicted"/>
<name>W5JJD3_ANODA</name>
<accession>W5JJD3</accession>
<dbReference type="EnsemblMetazoa" id="ADAC004916-RA">
    <property type="protein sequence ID" value="ADAC004916-PA"/>
    <property type="gene ID" value="ADAC004916"/>
</dbReference>
<keyword evidence="4" id="KW-1185">Reference proteome</keyword>
<evidence type="ECO:0000313" key="2">
    <source>
        <dbReference type="EMBL" id="ETN63393.1"/>
    </source>
</evidence>
<evidence type="ECO:0000256" key="1">
    <source>
        <dbReference type="SAM" id="Phobius"/>
    </source>
</evidence>
<organism evidence="2">
    <name type="scientific">Anopheles darlingi</name>
    <name type="common">Mosquito</name>
    <dbReference type="NCBI Taxonomy" id="43151"/>
    <lineage>
        <taxon>Eukaryota</taxon>
        <taxon>Metazoa</taxon>
        <taxon>Ecdysozoa</taxon>
        <taxon>Arthropoda</taxon>
        <taxon>Hexapoda</taxon>
        <taxon>Insecta</taxon>
        <taxon>Pterygota</taxon>
        <taxon>Neoptera</taxon>
        <taxon>Endopterygota</taxon>
        <taxon>Diptera</taxon>
        <taxon>Nematocera</taxon>
        <taxon>Culicoidea</taxon>
        <taxon>Culicidae</taxon>
        <taxon>Anophelinae</taxon>
        <taxon>Anopheles</taxon>
    </lineage>
</organism>
<dbReference type="HOGENOM" id="CLU_1564210_0_0_1"/>
<gene>
    <name evidence="2" type="ORF">AND_004916</name>
</gene>
<reference evidence="2" key="2">
    <citation type="submission" date="2010-05" db="EMBL/GenBank/DDBJ databases">
        <authorList>
            <person name="Almeida L.G."/>
            <person name="Nicolas M.F."/>
            <person name="Souza R.C."/>
            <person name="Vasconcelos A.T.R."/>
        </authorList>
    </citation>
    <scope>NUCLEOTIDE SEQUENCE</scope>
</reference>
<evidence type="ECO:0000313" key="4">
    <source>
        <dbReference type="Proteomes" id="UP000000673"/>
    </source>
</evidence>